<accession>A0ABS9HSD4</accession>
<name>A0ABS9HSD4_9GAMM</name>
<comment type="caution">
    <text evidence="3">The sequence shown here is derived from an EMBL/GenBank/DDBJ whole genome shotgun (WGS) entry which is preliminary data.</text>
</comment>
<gene>
    <name evidence="3" type="ORF">L3V18_07265</name>
</gene>
<keyword evidence="1" id="KW-0175">Coiled coil</keyword>
<evidence type="ECO:0000256" key="1">
    <source>
        <dbReference type="SAM" id="Coils"/>
    </source>
</evidence>
<organism evidence="3 4">
    <name type="scientific">Marilutibacter chinensis</name>
    <dbReference type="NCBI Taxonomy" id="2912247"/>
    <lineage>
        <taxon>Bacteria</taxon>
        <taxon>Pseudomonadati</taxon>
        <taxon>Pseudomonadota</taxon>
        <taxon>Gammaproteobacteria</taxon>
        <taxon>Lysobacterales</taxon>
        <taxon>Lysobacteraceae</taxon>
        <taxon>Marilutibacter</taxon>
    </lineage>
</organism>
<evidence type="ECO:0000313" key="4">
    <source>
        <dbReference type="Proteomes" id="UP001430796"/>
    </source>
</evidence>
<sequence>MPGNPSQAPTGGASVAASAPISEELSAFLAEHGIAPFSSLLQAQEVTALDEFAELVKDKMLRESLQKAFIKWKAPETRRNDANGQGESQLEPSREDLSAGHQRALAAFERLKAESIGKQVKDFRKRRAPAPEEAKYQATQELKDYLTEEGFPAESVPVFEEHGVYSVGALSDLCADQARKDRLEAALRQGGVVGGRKFPASDSAGELLKGLSPGKVEAATKPPIQPETLQSEEAQARRKRLEEAIAKVEELRQACVSDAGANLESMKKRAETELAAMLERAGVGAVLSRLDKGSFASLDALNSALADIDKGLGDAIGRELLKSLDKDPPLENGKLVELNGLRHGVVLTVAGVRDACGAELVDVAASVSYSNEGYRESIAQYDNESSYQYAEKTVERSSSAFSTSERISGGGIGQSGLFALSAAGSYARARYEQKESTAAGRRSQASKLAVRKIEMVNARVRLARTDARLGREAAAAATRIAAETDEAQAAERARDFIDEFGSHLFCDIKLGGWYKSVVRAEALAGDSIGVLSKAASLAAGWKASGAATYVGLNFMASAATANEGDKTQADGFSKDERDQLKSVQIDISSHAVGGLPGLSADLWKYSLSRNQNWRVVDRHRPVAAWTLLREAGVGSLTEEQKELVCRRLEHSWVRDYFLPDLVALDADLKDNEALMKAESVAGLVEAVTGLMRPPSLRLCCFRKTLPASRTLRVALELPEHYKILSGGASTLKTDKGNFLISSYPSYDPALRRWAWHAEMRDIRHASNDEHEIAVIAVYDPDDEWDVRLFASQSQGLEAHHSELAVAESGYLITGGGGRIDRFGWAALTQCGFEPAAAPKPGFRVVSRSCLKNSHHQLTAIAVGLRPRNGTRLVPVYPGETGEKAAHPDVRFTRKSRGEVFLGGGVSTQSEGDNFLLGSCPIIDDSNGVAGWKASGKDHERTSEVAMTVTMVGVTNVAFEYHVPQDKDKAQLREDSGQFCMECGHVGPWTRIDTWPHDFKVAFNPVQKRYLFQCANKECGAIMSTEGA</sequence>
<dbReference type="RefSeq" id="WP_237054009.1">
    <property type="nucleotide sequence ID" value="NZ_JAKJPO010000003.1"/>
</dbReference>
<evidence type="ECO:0008006" key="5">
    <source>
        <dbReference type="Google" id="ProtNLM"/>
    </source>
</evidence>
<proteinExistence type="predicted"/>
<reference evidence="3 4" key="2">
    <citation type="submission" date="2022-01" db="EMBL/GenBank/DDBJ databases">
        <title>Lysobacter chinensis sp. nov., a bacterium isolated from cow dung compost.</title>
        <authorList>
            <person name="Liu Y."/>
        </authorList>
    </citation>
    <scope>NUCLEOTIDE SEQUENCE [LARGE SCALE GENOMIC DNA]</scope>
    <source>
        <strain evidence="3 4">TLK-CK17</strain>
    </source>
</reference>
<feature type="region of interest" description="Disordered" evidence="2">
    <location>
        <begin position="76"/>
        <end position="101"/>
    </location>
</feature>
<protein>
    <recommendedName>
        <fullName evidence="5">MACPF domain-containing protein</fullName>
    </recommendedName>
</protein>
<dbReference type="Proteomes" id="UP001430796">
    <property type="component" value="Unassembled WGS sequence"/>
</dbReference>
<evidence type="ECO:0000256" key="2">
    <source>
        <dbReference type="SAM" id="MobiDB-lite"/>
    </source>
</evidence>
<reference evidence="4" key="1">
    <citation type="submission" date="2022-01" db="EMBL/GenBank/DDBJ databases">
        <title>Lysobacter chinensis sp. nov., a bacterium isolated from cow dung compost.</title>
        <authorList>
            <person name="Zhou L.Y."/>
        </authorList>
    </citation>
    <scope>NUCLEOTIDE SEQUENCE [LARGE SCALE GENOMIC DNA]</scope>
    <source>
        <strain evidence="4">TLK-CK17</strain>
    </source>
</reference>
<feature type="compositionally biased region" description="Polar residues" evidence="2">
    <location>
        <begin position="82"/>
        <end position="91"/>
    </location>
</feature>
<keyword evidence="4" id="KW-1185">Reference proteome</keyword>
<dbReference type="EMBL" id="JAKJPO010000003">
    <property type="protein sequence ID" value="MCF7221588.1"/>
    <property type="molecule type" value="Genomic_DNA"/>
</dbReference>
<feature type="coiled-coil region" evidence="1">
    <location>
        <begin position="231"/>
        <end position="280"/>
    </location>
</feature>
<evidence type="ECO:0000313" key="3">
    <source>
        <dbReference type="EMBL" id="MCF7221588.1"/>
    </source>
</evidence>